<dbReference type="OrthoDB" id="1121653at2"/>
<keyword evidence="3" id="KW-1185">Reference proteome</keyword>
<reference evidence="2 3" key="1">
    <citation type="submission" date="2019-03" db="EMBL/GenBank/DDBJ databases">
        <title>Genomic Encyclopedia of Archaeal and Bacterial Type Strains, Phase II (KMG-II): from individual species to whole genera.</title>
        <authorList>
            <person name="Goeker M."/>
        </authorList>
    </citation>
    <scope>NUCLEOTIDE SEQUENCE [LARGE SCALE GENOMIC DNA]</scope>
    <source>
        <strain evidence="2 3">DSM 22554</strain>
    </source>
</reference>
<protein>
    <submittedName>
        <fullName evidence="2">Uncharacterized protein DUF2490</fullName>
    </submittedName>
</protein>
<proteinExistence type="predicted"/>
<dbReference type="AlphaFoldDB" id="A0A4R1LMT3"/>
<feature type="signal peptide" evidence="1">
    <location>
        <begin position="1"/>
        <end position="20"/>
    </location>
</feature>
<evidence type="ECO:0000313" key="2">
    <source>
        <dbReference type="EMBL" id="TCK79544.1"/>
    </source>
</evidence>
<dbReference type="Pfam" id="PF10677">
    <property type="entry name" value="DUF2490"/>
    <property type="match status" value="1"/>
</dbReference>
<name>A0A4R1LMT3_9SPHI</name>
<dbReference type="InterPro" id="IPR019619">
    <property type="entry name" value="DUF2490"/>
</dbReference>
<evidence type="ECO:0000256" key="1">
    <source>
        <dbReference type="SAM" id="SignalP"/>
    </source>
</evidence>
<accession>A0A4R1LMT3</accession>
<sequence length="219" mass="25355">MKKRIALLSVFLCIIITASAQNKFGVLPQINTKIKISDGWAASSKLEAKQIFFQNPYPDGESEIEFERIDFESVFTRTKGPLSGFGVGYLLRYNGDYFIHRFIQQYAFSKKLTNLQISHRIRTDQTLEEDKATRYRLRYRIGLKKPIGNSNDFFLEFNNEYLGTLQSKKGNLEIRAAAAVGYNISEKDQFEVGLDYRAEQLITKTEHELWLSIGWSHDF</sequence>
<feature type="chain" id="PRO_5020785127" evidence="1">
    <location>
        <begin position="21"/>
        <end position="219"/>
    </location>
</feature>
<dbReference type="Proteomes" id="UP000294616">
    <property type="component" value="Unassembled WGS sequence"/>
</dbReference>
<gene>
    <name evidence="2" type="ORF">C8N28_2775</name>
</gene>
<organism evidence="2 3">
    <name type="scientific">Albibacterium bauzanense</name>
    <dbReference type="NCBI Taxonomy" id="653929"/>
    <lineage>
        <taxon>Bacteria</taxon>
        <taxon>Pseudomonadati</taxon>
        <taxon>Bacteroidota</taxon>
        <taxon>Sphingobacteriia</taxon>
        <taxon>Sphingobacteriales</taxon>
        <taxon>Sphingobacteriaceae</taxon>
        <taxon>Albibacterium</taxon>
    </lineage>
</organism>
<evidence type="ECO:0000313" key="3">
    <source>
        <dbReference type="Proteomes" id="UP000294616"/>
    </source>
</evidence>
<keyword evidence="1" id="KW-0732">Signal</keyword>
<dbReference type="RefSeq" id="WP_132225885.1">
    <property type="nucleotide sequence ID" value="NZ_SMGO01000004.1"/>
</dbReference>
<dbReference type="EMBL" id="SMGO01000004">
    <property type="protein sequence ID" value="TCK79544.1"/>
    <property type="molecule type" value="Genomic_DNA"/>
</dbReference>
<comment type="caution">
    <text evidence="2">The sequence shown here is derived from an EMBL/GenBank/DDBJ whole genome shotgun (WGS) entry which is preliminary data.</text>
</comment>